<name>A0AAP0B4W0_9ASPA</name>
<reference evidence="8 9" key="1">
    <citation type="journal article" date="2022" name="Nat. Plants">
        <title>Genomes of leafy and leafless Platanthera orchids illuminate the evolution of mycoheterotrophy.</title>
        <authorList>
            <person name="Li M.H."/>
            <person name="Liu K.W."/>
            <person name="Li Z."/>
            <person name="Lu H.C."/>
            <person name="Ye Q.L."/>
            <person name="Zhang D."/>
            <person name="Wang J.Y."/>
            <person name="Li Y.F."/>
            <person name="Zhong Z.M."/>
            <person name="Liu X."/>
            <person name="Yu X."/>
            <person name="Liu D.K."/>
            <person name="Tu X.D."/>
            <person name="Liu B."/>
            <person name="Hao Y."/>
            <person name="Liao X.Y."/>
            <person name="Jiang Y.T."/>
            <person name="Sun W.H."/>
            <person name="Chen J."/>
            <person name="Chen Y.Q."/>
            <person name="Ai Y."/>
            <person name="Zhai J.W."/>
            <person name="Wu S.S."/>
            <person name="Zhou Z."/>
            <person name="Hsiao Y.Y."/>
            <person name="Wu W.L."/>
            <person name="Chen Y.Y."/>
            <person name="Lin Y.F."/>
            <person name="Hsu J.L."/>
            <person name="Li C.Y."/>
            <person name="Wang Z.W."/>
            <person name="Zhao X."/>
            <person name="Zhong W.Y."/>
            <person name="Ma X.K."/>
            <person name="Ma L."/>
            <person name="Huang J."/>
            <person name="Chen G.Z."/>
            <person name="Huang M.Z."/>
            <person name="Huang L."/>
            <person name="Peng D.H."/>
            <person name="Luo Y.B."/>
            <person name="Zou S.Q."/>
            <person name="Chen S.P."/>
            <person name="Lan S."/>
            <person name="Tsai W.C."/>
            <person name="Van de Peer Y."/>
            <person name="Liu Z.J."/>
        </authorList>
    </citation>
    <scope>NUCLEOTIDE SEQUENCE [LARGE SCALE GENOMIC DNA]</scope>
    <source>
        <strain evidence="8">Lor287</strain>
    </source>
</reference>
<dbReference type="InterPro" id="IPR040911">
    <property type="entry name" value="Exostosin_GT47"/>
</dbReference>
<dbReference type="GO" id="GO:0016757">
    <property type="term" value="F:glycosyltransferase activity"/>
    <property type="evidence" value="ECO:0007669"/>
    <property type="project" value="UniProtKB-KW"/>
</dbReference>
<accession>A0AAP0B4W0</accession>
<keyword evidence="3" id="KW-0808">Transferase</keyword>
<evidence type="ECO:0000313" key="9">
    <source>
        <dbReference type="Proteomes" id="UP001418222"/>
    </source>
</evidence>
<evidence type="ECO:0000256" key="4">
    <source>
        <dbReference type="ARBA" id="ARBA00022968"/>
    </source>
</evidence>
<dbReference type="PANTHER" id="PTHR11062">
    <property type="entry name" value="EXOSTOSIN HEPARAN SULFATE GLYCOSYLTRANSFERASE -RELATED"/>
    <property type="match status" value="1"/>
</dbReference>
<dbReference type="GO" id="GO:0000139">
    <property type="term" value="C:Golgi membrane"/>
    <property type="evidence" value="ECO:0007669"/>
    <property type="project" value="UniProtKB-SubCell"/>
</dbReference>
<keyword evidence="9" id="KW-1185">Reference proteome</keyword>
<keyword evidence="6" id="KW-1133">Transmembrane helix</keyword>
<evidence type="ECO:0000256" key="5">
    <source>
        <dbReference type="ARBA" id="ARBA00023034"/>
    </source>
</evidence>
<keyword evidence="6" id="KW-0812">Transmembrane</keyword>
<evidence type="ECO:0000259" key="7">
    <source>
        <dbReference type="Pfam" id="PF03016"/>
    </source>
</evidence>
<feature type="domain" description="Exostosin GT47" evidence="7">
    <location>
        <begin position="13"/>
        <end position="87"/>
    </location>
</feature>
<protein>
    <submittedName>
        <fullName evidence="8">Glycosyltransferase</fullName>
    </submittedName>
</protein>
<comment type="caution">
    <text evidence="8">The sequence shown here is derived from an EMBL/GenBank/DDBJ whole genome shotgun (WGS) entry which is preliminary data.</text>
</comment>
<gene>
    <name evidence="8" type="ORF">KSP39_PZI017265</name>
</gene>
<sequence length="176" mass="21214">MWIFHRLSNRVSRNMSYVEHMKSSRFCIYPMGYKVNNPRIVESIYYDYIPVIIADNFVLPFEEILNRSSFSVVLSEKDIAELKNVLLSIPLRRYLRMQECVRRVQRHFLWHARPEKYDLFHVILHSIWYSRLKQIKNATLPLFIFCFFFTFFTLCVVLCVCVCVCVFMHVYVCVCV</sequence>
<evidence type="ECO:0000256" key="1">
    <source>
        <dbReference type="ARBA" id="ARBA00004323"/>
    </source>
</evidence>
<comment type="subcellular location">
    <subcellularLocation>
        <location evidence="1">Golgi apparatus membrane</location>
        <topology evidence="1">Single-pass type II membrane protein</topology>
    </subcellularLocation>
</comment>
<organism evidence="8 9">
    <name type="scientific">Platanthera zijinensis</name>
    <dbReference type="NCBI Taxonomy" id="2320716"/>
    <lineage>
        <taxon>Eukaryota</taxon>
        <taxon>Viridiplantae</taxon>
        <taxon>Streptophyta</taxon>
        <taxon>Embryophyta</taxon>
        <taxon>Tracheophyta</taxon>
        <taxon>Spermatophyta</taxon>
        <taxon>Magnoliopsida</taxon>
        <taxon>Liliopsida</taxon>
        <taxon>Asparagales</taxon>
        <taxon>Orchidaceae</taxon>
        <taxon>Orchidoideae</taxon>
        <taxon>Orchideae</taxon>
        <taxon>Orchidinae</taxon>
        <taxon>Platanthera</taxon>
    </lineage>
</organism>
<dbReference type="EMBL" id="JBBWWQ010000015">
    <property type="protein sequence ID" value="KAK8928282.1"/>
    <property type="molecule type" value="Genomic_DNA"/>
</dbReference>
<dbReference type="AlphaFoldDB" id="A0AAP0B4W0"/>
<dbReference type="Proteomes" id="UP001418222">
    <property type="component" value="Unassembled WGS sequence"/>
</dbReference>
<keyword evidence="6" id="KW-0472">Membrane</keyword>
<evidence type="ECO:0000256" key="6">
    <source>
        <dbReference type="SAM" id="Phobius"/>
    </source>
</evidence>
<dbReference type="Pfam" id="PF03016">
    <property type="entry name" value="Exostosin_GT47"/>
    <property type="match status" value="1"/>
</dbReference>
<evidence type="ECO:0000256" key="3">
    <source>
        <dbReference type="ARBA" id="ARBA00022676"/>
    </source>
</evidence>
<proteinExistence type="inferred from homology"/>
<comment type="similarity">
    <text evidence="2">Belongs to the glycosyltransferase 47 family.</text>
</comment>
<dbReference type="InterPro" id="IPR004263">
    <property type="entry name" value="Exostosin"/>
</dbReference>
<keyword evidence="4" id="KW-0735">Signal-anchor</keyword>
<feature type="transmembrane region" description="Helical" evidence="6">
    <location>
        <begin position="140"/>
        <end position="172"/>
    </location>
</feature>
<keyword evidence="3" id="KW-0328">Glycosyltransferase</keyword>
<evidence type="ECO:0000256" key="2">
    <source>
        <dbReference type="ARBA" id="ARBA00010271"/>
    </source>
</evidence>
<evidence type="ECO:0000313" key="8">
    <source>
        <dbReference type="EMBL" id="KAK8928282.1"/>
    </source>
</evidence>
<keyword evidence="5" id="KW-0333">Golgi apparatus</keyword>
<dbReference type="PANTHER" id="PTHR11062:SF59">
    <property type="entry name" value="EXOSTOSIN FAMILY PROTEIN"/>
    <property type="match status" value="1"/>
</dbReference>